<keyword evidence="1" id="KW-1133">Transmembrane helix</keyword>
<comment type="caution">
    <text evidence="2">The sequence shown here is derived from an EMBL/GenBank/DDBJ whole genome shotgun (WGS) entry which is preliminary data.</text>
</comment>
<name>A0A846XKU5_9NOCA</name>
<evidence type="ECO:0000313" key="2">
    <source>
        <dbReference type="EMBL" id="NKY35955.1"/>
    </source>
</evidence>
<evidence type="ECO:0000256" key="1">
    <source>
        <dbReference type="SAM" id="Phobius"/>
    </source>
</evidence>
<reference evidence="2 3" key="1">
    <citation type="submission" date="2020-04" db="EMBL/GenBank/DDBJ databases">
        <title>MicrobeNet Type strains.</title>
        <authorList>
            <person name="Nicholson A.C."/>
        </authorList>
    </citation>
    <scope>NUCLEOTIDE SEQUENCE [LARGE SCALE GENOMIC DNA]</scope>
    <source>
        <strain evidence="2 3">DSM 45078</strain>
    </source>
</reference>
<dbReference type="AlphaFoldDB" id="A0A846XKU5"/>
<keyword evidence="3" id="KW-1185">Reference proteome</keyword>
<evidence type="ECO:0000313" key="3">
    <source>
        <dbReference type="Proteomes" id="UP000565715"/>
    </source>
</evidence>
<proteinExistence type="predicted"/>
<dbReference type="EMBL" id="JAAXOO010000006">
    <property type="protein sequence ID" value="NKY35955.1"/>
    <property type="molecule type" value="Genomic_DNA"/>
</dbReference>
<feature type="transmembrane region" description="Helical" evidence="1">
    <location>
        <begin position="29"/>
        <end position="49"/>
    </location>
</feature>
<keyword evidence="1" id="KW-0472">Membrane</keyword>
<protein>
    <submittedName>
        <fullName evidence="2">Uncharacterized protein</fullName>
    </submittedName>
</protein>
<dbReference type="Proteomes" id="UP000565715">
    <property type="component" value="Unassembled WGS sequence"/>
</dbReference>
<gene>
    <name evidence="2" type="ORF">HGA13_23190</name>
</gene>
<dbReference type="RefSeq" id="WP_068045691.1">
    <property type="nucleotide sequence ID" value="NZ_JAAXOO010000006.1"/>
</dbReference>
<feature type="transmembrane region" description="Helical" evidence="1">
    <location>
        <begin position="5"/>
        <end position="23"/>
    </location>
</feature>
<keyword evidence="1" id="KW-0812">Transmembrane</keyword>
<organism evidence="2 3">
    <name type="scientific">Nocardia speluncae</name>
    <dbReference type="NCBI Taxonomy" id="419477"/>
    <lineage>
        <taxon>Bacteria</taxon>
        <taxon>Bacillati</taxon>
        <taxon>Actinomycetota</taxon>
        <taxon>Actinomycetes</taxon>
        <taxon>Mycobacteriales</taxon>
        <taxon>Nocardiaceae</taxon>
        <taxon>Nocardia</taxon>
    </lineage>
</organism>
<sequence length="164" mass="18533">MTRPWIVATAILAVAVVEIVAYLRAREFMLIAAGVPVAIALCCFVWVLLRPEKKEKELVDEMENGPAEMLRHWHARAEMLVDRADGNRADWDRHLRPLLAKEFQLSAGLRVSKNRRALESAGIHLFGAELWCWVDPADSALRDQNTPAPGRAALDEILSRLQRM</sequence>
<accession>A0A846XKU5</accession>